<sequence>MSAIQILDLTHNSANLFDDPESYLDELSNESLTLSEIQGGATPALGCVVSIVSFVAFAAAGAAIGAAVSNAIRQ</sequence>
<protein>
    <submittedName>
        <fullName evidence="2">Uncharacterized protein</fullName>
    </submittedName>
</protein>
<feature type="transmembrane region" description="Helical" evidence="1">
    <location>
        <begin position="43"/>
        <end position="68"/>
    </location>
</feature>
<keyword evidence="1" id="KW-0812">Transmembrane</keyword>
<accession>A0A2P0ZGG6</accession>
<evidence type="ECO:0000313" key="2">
    <source>
        <dbReference type="EMBL" id="AVH79540.1"/>
    </source>
</evidence>
<keyword evidence="1" id="KW-0472">Membrane</keyword>
<name>A0A2P0ZGG6_9SYNC</name>
<dbReference type="AlphaFoldDB" id="A0A2P0ZGG6"/>
<reference evidence="2" key="1">
    <citation type="journal article" date="2018" name="Science">
        <title>Natural noncanonical protein splicing yields products with diverse ?-amino acid residues.</title>
        <authorList>
            <person name="Morinaka B.I."/>
            <person name="Lakis E."/>
            <person name="Verest M."/>
            <person name="Helf M.J."/>
            <person name="Scalvenzi T."/>
            <person name="Vagstad A.L."/>
            <person name="Sims J."/>
            <person name="Sunagawa S."/>
            <person name="Gugger M."/>
            <person name="Piel J."/>
        </authorList>
    </citation>
    <scope>NUCLEOTIDE SEQUENCE</scope>
    <source>
        <strain evidence="2">PCC 9413</strain>
    </source>
</reference>
<keyword evidence="1" id="KW-1133">Transmembrane helix</keyword>
<dbReference type="EMBL" id="MG373770">
    <property type="protein sequence ID" value="AVH79540.1"/>
    <property type="molecule type" value="Genomic_DNA"/>
</dbReference>
<evidence type="ECO:0000256" key="1">
    <source>
        <dbReference type="SAM" id="Phobius"/>
    </source>
</evidence>
<organism evidence="2">
    <name type="scientific">Synechocystis sp. PCC 9413</name>
    <dbReference type="NCBI Taxonomy" id="77760"/>
    <lineage>
        <taxon>Bacteria</taxon>
        <taxon>Bacillati</taxon>
        <taxon>Cyanobacteriota</taxon>
        <taxon>Cyanophyceae</taxon>
        <taxon>Synechococcales</taxon>
        <taxon>Merismopediaceae</taxon>
        <taxon>Synechocystis</taxon>
    </lineage>
</organism>
<proteinExistence type="predicted"/>